<organism evidence="1 2">
    <name type="scientific">Parasponia andersonii</name>
    <name type="common">Sponia andersonii</name>
    <dbReference type="NCBI Taxonomy" id="3476"/>
    <lineage>
        <taxon>Eukaryota</taxon>
        <taxon>Viridiplantae</taxon>
        <taxon>Streptophyta</taxon>
        <taxon>Embryophyta</taxon>
        <taxon>Tracheophyta</taxon>
        <taxon>Spermatophyta</taxon>
        <taxon>Magnoliopsida</taxon>
        <taxon>eudicotyledons</taxon>
        <taxon>Gunneridae</taxon>
        <taxon>Pentapetalae</taxon>
        <taxon>rosids</taxon>
        <taxon>fabids</taxon>
        <taxon>Rosales</taxon>
        <taxon>Cannabaceae</taxon>
        <taxon>Parasponia</taxon>
    </lineage>
</organism>
<protein>
    <submittedName>
        <fullName evidence="1">Uncharacterized protein</fullName>
    </submittedName>
</protein>
<evidence type="ECO:0000313" key="1">
    <source>
        <dbReference type="EMBL" id="PON49180.1"/>
    </source>
</evidence>
<feature type="non-terminal residue" evidence="1">
    <location>
        <position position="64"/>
    </location>
</feature>
<sequence>MSAYQIFQTSSNSCSNRVPCKLSNIVCSTAPSRNCRQRTKKQQSPTRRMWRVINDIYKAAPLYH</sequence>
<gene>
    <name evidence="1" type="ORF">PanWU01x14_231690</name>
</gene>
<comment type="caution">
    <text evidence="1">The sequence shown here is derived from an EMBL/GenBank/DDBJ whole genome shotgun (WGS) entry which is preliminary data.</text>
</comment>
<name>A0A2P5BK63_PARAD</name>
<accession>A0A2P5BK63</accession>
<reference evidence="2" key="1">
    <citation type="submission" date="2016-06" db="EMBL/GenBank/DDBJ databases">
        <title>Parallel loss of symbiosis genes in relatives of nitrogen-fixing non-legume Parasponia.</title>
        <authorList>
            <person name="Van Velzen R."/>
            <person name="Holmer R."/>
            <person name="Bu F."/>
            <person name="Rutten L."/>
            <person name="Van Zeijl A."/>
            <person name="Liu W."/>
            <person name="Santuari L."/>
            <person name="Cao Q."/>
            <person name="Sharma T."/>
            <person name="Shen D."/>
            <person name="Roswanjaya Y."/>
            <person name="Wardhani T."/>
            <person name="Kalhor M.S."/>
            <person name="Jansen J."/>
            <person name="Van den Hoogen J."/>
            <person name="Gungor B."/>
            <person name="Hartog M."/>
            <person name="Hontelez J."/>
            <person name="Verver J."/>
            <person name="Yang W.-C."/>
            <person name="Schijlen E."/>
            <person name="Repin R."/>
            <person name="Schilthuizen M."/>
            <person name="Schranz E."/>
            <person name="Heidstra R."/>
            <person name="Miyata K."/>
            <person name="Fedorova E."/>
            <person name="Kohlen W."/>
            <person name="Bisseling T."/>
            <person name="Smit S."/>
            <person name="Geurts R."/>
        </authorList>
    </citation>
    <scope>NUCLEOTIDE SEQUENCE [LARGE SCALE GENOMIC DNA]</scope>
    <source>
        <strain evidence="2">cv. WU1-14</strain>
    </source>
</reference>
<dbReference type="EMBL" id="JXTB01000265">
    <property type="protein sequence ID" value="PON49180.1"/>
    <property type="molecule type" value="Genomic_DNA"/>
</dbReference>
<dbReference type="AlphaFoldDB" id="A0A2P5BK63"/>
<proteinExistence type="predicted"/>
<keyword evidence="2" id="KW-1185">Reference proteome</keyword>
<dbReference type="OrthoDB" id="10323331at2759"/>
<dbReference type="Proteomes" id="UP000237105">
    <property type="component" value="Unassembled WGS sequence"/>
</dbReference>
<evidence type="ECO:0000313" key="2">
    <source>
        <dbReference type="Proteomes" id="UP000237105"/>
    </source>
</evidence>